<dbReference type="AlphaFoldDB" id="A0A9P6WRY2"/>
<dbReference type="EMBL" id="JAANQT010011972">
    <property type="protein sequence ID" value="KAG1273972.1"/>
    <property type="molecule type" value="Genomic_DNA"/>
</dbReference>
<evidence type="ECO:0000313" key="2">
    <source>
        <dbReference type="Proteomes" id="UP000716291"/>
    </source>
</evidence>
<accession>A0A9P6WRY2</accession>
<proteinExistence type="predicted"/>
<protein>
    <submittedName>
        <fullName evidence="1">Uncharacterized protein</fullName>
    </submittedName>
</protein>
<keyword evidence="2" id="KW-1185">Reference proteome</keyword>
<reference evidence="1" key="1">
    <citation type="journal article" date="2020" name="Microb. Genom.">
        <title>Genetic diversity of clinical and environmental Mucorales isolates obtained from an investigation of mucormycosis cases among solid organ transplant recipients.</title>
        <authorList>
            <person name="Nguyen M.H."/>
            <person name="Kaul D."/>
            <person name="Muto C."/>
            <person name="Cheng S.J."/>
            <person name="Richter R.A."/>
            <person name="Bruno V.M."/>
            <person name="Liu G."/>
            <person name="Beyhan S."/>
            <person name="Sundermann A.J."/>
            <person name="Mounaud S."/>
            <person name="Pasculle A.W."/>
            <person name="Nierman W.C."/>
            <person name="Driscoll E."/>
            <person name="Cumbie R."/>
            <person name="Clancy C.J."/>
            <person name="Dupont C.L."/>
        </authorList>
    </citation>
    <scope>NUCLEOTIDE SEQUENCE</scope>
    <source>
        <strain evidence="1">GL11</strain>
    </source>
</reference>
<organism evidence="1 2">
    <name type="scientific">Rhizopus oryzae</name>
    <name type="common">Mucormycosis agent</name>
    <name type="synonym">Rhizopus arrhizus var. delemar</name>
    <dbReference type="NCBI Taxonomy" id="64495"/>
    <lineage>
        <taxon>Eukaryota</taxon>
        <taxon>Fungi</taxon>
        <taxon>Fungi incertae sedis</taxon>
        <taxon>Mucoromycota</taxon>
        <taxon>Mucoromycotina</taxon>
        <taxon>Mucoromycetes</taxon>
        <taxon>Mucorales</taxon>
        <taxon>Mucorineae</taxon>
        <taxon>Rhizopodaceae</taxon>
        <taxon>Rhizopus</taxon>
    </lineage>
</organism>
<comment type="caution">
    <text evidence="1">The sequence shown here is derived from an EMBL/GenBank/DDBJ whole genome shotgun (WGS) entry which is preliminary data.</text>
</comment>
<evidence type="ECO:0000313" key="1">
    <source>
        <dbReference type="EMBL" id="KAG1273972.1"/>
    </source>
</evidence>
<sequence length="123" mass="12972">MMTVSVPSGSFCAQCFLRCTSMGSTALSSPARRCAQRVLEPCGSASAITVALPCNAAYAARWVATVVLPTPPLEPATRIVFMPASLPGTCPERTPAMVTGGSAALNLRRLPLLSWRPRRIEPA</sequence>
<name>A0A9P6WRY2_RHIOR</name>
<dbReference type="Proteomes" id="UP000716291">
    <property type="component" value="Unassembled WGS sequence"/>
</dbReference>
<gene>
    <name evidence="1" type="ORF">G6F64_015231</name>
</gene>